<dbReference type="RefSeq" id="WP_082671221.1">
    <property type="nucleotide sequence ID" value="NZ_CP072642.1"/>
</dbReference>
<comment type="subcellular location">
    <subcellularLocation>
        <location evidence="2">Cytoplasm</location>
    </subcellularLocation>
</comment>
<accession>A0ABX8B0Q1</accession>
<keyword evidence="2" id="KW-0963">Cytoplasm</keyword>
<dbReference type="Pfam" id="PF02410">
    <property type="entry name" value="RsfS"/>
    <property type="match status" value="1"/>
</dbReference>
<comment type="function">
    <text evidence="2">Functions as a ribosomal silencing factor. Interacts with ribosomal protein uL14 (rplN), blocking formation of intersubunit bridge B8. Prevents association of the 30S and 50S ribosomal subunits and the formation of functional ribosomes, thus repressing translation.</text>
</comment>
<reference evidence="4 5" key="1">
    <citation type="submission" date="2021-03" db="EMBL/GenBank/DDBJ databases">
        <title>Genomic and phenotypic characterization of Chloracidobacterium isolates provides evidence for multiple species.</title>
        <authorList>
            <person name="Saini M.K."/>
            <person name="Costas A.M.G."/>
            <person name="Tank M."/>
            <person name="Bryant D.A."/>
        </authorList>
    </citation>
    <scope>NUCLEOTIDE SEQUENCE [LARGE SCALE GENOMIC DNA]</scope>
    <source>
        <strain evidence="4 5">N</strain>
    </source>
</reference>
<sequence length="144" mass="16140">MTNDIAPRLPVRKPAVPAETTPPKVEDRRVWQAIHALQEKKAVAPVVLDIGRLTSIADYFIIATGTSSRHAQALADEVERQLGLLKTYPRHIEGYADGQWVLMDYGDFIVHVFTPEQRDFYGLERLWSDAGKLAISEGESLPVM</sequence>
<protein>
    <recommendedName>
        <fullName evidence="2">Ribosomal silencing factor RsfS</fullName>
    </recommendedName>
</protein>
<dbReference type="Proteomes" id="UP000677668">
    <property type="component" value="Chromosome 1"/>
</dbReference>
<organism evidence="4 5">
    <name type="scientific">Chloracidobacterium sp. N</name>
    <dbReference type="NCBI Taxonomy" id="2821540"/>
    <lineage>
        <taxon>Bacteria</taxon>
        <taxon>Pseudomonadati</taxon>
        <taxon>Acidobacteriota</taxon>
        <taxon>Terriglobia</taxon>
        <taxon>Terriglobales</taxon>
        <taxon>Acidobacteriaceae</taxon>
        <taxon>Chloracidobacterium</taxon>
        <taxon>Chloracidobacterium aggregatum</taxon>
    </lineage>
</organism>
<comment type="subunit">
    <text evidence="2">Interacts with ribosomal protein uL14 (rplN).</text>
</comment>
<dbReference type="PANTHER" id="PTHR21043:SF0">
    <property type="entry name" value="MITOCHONDRIAL ASSEMBLY OF RIBOSOMAL LARGE SUBUNIT PROTEIN 1"/>
    <property type="match status" value="1"/>
</dbReference>
<evidence type="ECO:0000256" key="2">
    <source>
        <dbReference type="HAMAP-Rule" id="MF_01477"/>
    </source>
</evidence>
<evidence type="ECO:0000313" key="5">
    <source>
        <dbReference type="Proteomes" id="UP000677668"/>
    </source>
</evidence>
<dbReference type="PANTHER" id="PTHR21043">
    <property type="entry name" value="IOJAP SUPERFAMILY ORTHOLOG"/>
    <property type="match status" value="1"/>
</dbReference>
<comment type="similarity">
    <text evidence="1 2">Belongs to the Iojap/RsfS family.</text>
</comment>
<dbReference type="SUPFAM" id="SSF81301">
    <property type="entry name" value="Nucleotidyltransferase"/>
    <property type="match status" value="1"/>
</dbReference>
<dbReference type="InterPro" id="IPR004394">
    <property type="entry name" value="Iojap/RsfS/C7orf30"/>
</dbReference>
<proteinExistence type="inferred from homology"/>
<dbReference type="Gene3D" id="3.30.460.10">
    <property type="entry name" value="Beta Polymerase, domain 2"/>
    <property type="match status" value="1"/>
</dbReference>
<name>A0ABX8B0Q1_9BACT</name>
<feature type="region of interest" description="Disordered" evidence="3">
    <location>
        <begin position="1"/>
        <end position="22"/>
    </location>
</feature>
<keyword evidence="2" id="KW-0810">Translation regulation</keyword>
<dbReference type="EMBL" id="CP072642">
    <property type="protein sequence ID" value="QUV94172.1"/>
    <property type="molecule type" value="Genomic_DNA"/>
</dbReference>
<dbReference type="NCBIfam" id="TIGR00090">
    <property type="entry name" value="rsfS_iojap_ybeB"/>
    <property type="match status" value="1"/>
</dbReference>
<dbReference type="HAMAP" id="MF_01477">
    <property type="entry name" value="Iojap_RsfS"/>
    <property type="match status" value="1"/>
</dbReference>
<keyword evidence="2" id="KW-0678">Repressor</keyword>
<evidence type="ECO:0000313" key="4">
    <source>
        <dbReference type="EMBL" id="QUV94172.1"/>
    </source>
</evidence>
<gene>
    <name evidence="2 4" type="primary">rsfS</name>
    <name evidence="4" type="ORF">J8C05_01565</name>
</gene>
<evidence type="ECO:0000256" key="1">
    <source>
        <dbReference type="ARBA" id="ARBA00010574"/>
    </source>
</evidence>
<evidence type="ECO:0000256" key="3">
    <source>
        <dbReference type="SAM" id="MobiDB-lite"/>
    </source>
</evidence>
<keyword evidence="5" id="KW-1185">Reference proteome</keyword>
<dbReference type="InterPro" id="IPR043519">
    <property type="entry name" value="NT_sf"/>
</dbReference>